<dbReference type="RefSeq" id="WP_069583543.1">
    <property type="nucleotide sequence ID" value="NZ_LMVM01000001.1"/>
</dbReference>
<dbReference type="EMBL" id="LMVM01000001">
    <property type="protein sequence ID" value="PAV06098.1"/>
    <property type="molecule type" value="Genomic_DNA"/>
</dbReference>
<keyword evidence="1" id="KW-0472">Membrane</keyword>
<dbReference type="InterPro" id="IPR058247">
    <property type="entry name" value="DUF1453"/>
</dbReference>
<feature type="transmembrane region" description="Helical" evidence="1">
    <location>
        <begin position="35"/>
        <end position="54"/>
    </location>
</feature>
<feature type="transmembrane region" description="Helical" evidence="1">
    <location>
        <begin position="95"/>
        <end position="116"/>
    </location>
</feature>
<proteinExistence type="predicted"/>
<organism evidence="2 3">
    <name type="scientific">Methanobacterium bryantii</name>
    <dbReference type="NCBI Taxonomy" id="2161"/>
    <lineage>
        <taxon>Archaea</taxon>
        <taxon>Methanobacteriati</taxon>
        <taxon>Methanobacteriota</taxon>
        <taxon>Methanomada group</taxon>
        <taxon>Methanobacteria</taxon>
        <taxon>Methanobacteriales</taxon>
        <taxon>Methanobacteriaceae</taxon>
        <taxon>Methanobacterium</taxon>
    </lineage>
</organism>
<gene>
    <name evidence="2" type="ORF">ASJ80_14785</name>
</gene>
<evidence type="ECO:0008006" key="4">
    <source>
        <dbReference type="Google" id="ProtNLM"/>
    </source>
</evidence>
<feature type="transmembrane region" description="Helical" evidence="1">
    <location>
        <begin position="60"/>
        <end position="83"/>
    </location>
</feature>
<comment type="caution">
    <text evidence="2">The sequence shown here is derived from an EMBL/GenBank/DDBJ whole genome shotgun (WGS) entry which is preliminary data.</text>
</comment>
<reference evidence="2 3" key="1">
    <citation type="journal article" date="2017" name="BMC Genomics">
        <title>Genomic analysis of methanogenic archaea reveals a shift towards energy conservation.</title>
        <authorList>
            <person name="Gilmore S.P."/>
            <person name="Henske J.K."/>
            <person name="Sexton J.A."/>
            <person name="Solomon K.V."/>
            <person name="Seppala S."/>
            <person name="Yoo J.I."/>
            <person name="Huyett L.M."/>
            <person name="Pressman A."/>
            <person name="Cogan J.Z."/>
            <person name="Kivenson V."/>
            <person name="Peng X."/>
            <person name="Tan Y."/>
            <person name="Valentine D.L."/>
            <person name="O'Malley M.A."/>
        </authorList>
    </citation>
    <scope>NUCLEOTIDE SEQUENCE [LARGE SCALE GENOMIC DNA]</scope>
    <source>
        <strain evidence="2 3">M.o.H.</strain>
    </source>
</reference>
<feature type="transmembrane region" description="Helical" evidence="1">
    <location>
        <begin position="12"/>
        <end position="28"/>
    </location>
</feature>
<dbReference type="Pfam" id="PF07301">
    <property type="entry name" value="DUF1453"/>
    <property type="match status" value="1"/>
</dbReference>
<feature type="transmembrane region" description="Helical" evidence="1">
    <location>
        <begin position="128"/>
        <end position="149"/>
    </location>
</feature>
<dbReference type="AlphaFoldDB" id="A0A2A2H9M9"/>
<dbReference type="Proteomes" id="UP000217784">
    <property type="component" value="Unassembled WGS sequence"/>
</dbReference>
<protein>
    <recommendedName>
        <fullName evidence="4">DUF1453 domain-containing protein</fullName>
    </recommendedName>
</protein>
<dbReference type="OrthoDB" id="71548at2157"/>
<evidence type="ECO:0000313" key="2">
    <source>
        <dbReference type="EMBL" id="PAV06098.1"/>
    </source>
</evidence>
<accession>A0A2A2H9M9</accession>
<name>A0A2A2H9M9_METBR</name>
<evidence type="ECO:0000313" key="3">
    <source>
        <dbReference type="Proteomes" id="UP000217784"/>
    </source>
</evidence>
<keyword evidence="1" id="KW-1133">Transmembrane helix</keyword>
<keyword evidence="1" id="KW-0812">Transmembrane</keyword>
<sequence length="169" mass="19288">MTVIVPDSNFMASPSFLIIIMLIIILQLRERKIKLRKLIIMPVILSIITIPMIYVEMYSVFNAAVIFVSILIGVLMGFLISRFMEVKMDENGSMIMKGSVIAVFLWAAIILVRIYGRNEISSMGLIDLNLLTAMFLIMAVGAMISRRIFIYWKYVNFKKNAALKQDLIN</sequence>
<evidence type="ECO:0000256" key="1">
    <source>
        <dbReference type="SAM" id="Phobius"/>
    </source>
</evidence>
<keyword evidence="3" id="KW-1185">Reference proteome</keyword>